<dbReference type="EMBL" id="HBIA01003622">
    <property type="protein sequence ID" value="CAE0230096.1"/>
    <property type="molecule type" value="Transcribed_RNA"/>
</dbReference>
<accession>A0A7S3CJV5</accession>
<name>A0A7S3CJV5_9SPIT</name>
<protein>
    <submittedName>
        <fullName evidence="2">Uncharacterized protein</fullName>
    </submittedName>
</protein>
<proteinExistence type="predicted"/>
<gene>
    <name evidence="2" type="ORF">SRAS04492_LOCUS1883</name>
</gene>
<evidence type="ECO:0000256" key="1">
    <source>
        <dbReference type="SAM" id="Phobius"/>
    </source>
</evidence>
<organism evidence="2">
    <name type="scientific">Strombidium rassoulzadegani</name>
    <dbReference type="NCBI Taxonomy" id="1082188"/>
    <lineage>
        <taxon>Eukaryota</taxon>
        <taxon>Sar</taxon>
        <taxon>Alveolata</taxon>
        <taxon>Ciliophora</taxon>
        <taxon>Intramacronucleata</taxon>
        <taxon>Spirotrichea</taxon>
        <taxon>Oligotrichia</taxon>
        <taxon>Strombidiidae</taxon>
        <taxon>Strombidium</taxon>
    </lineage>
</organism>
<sequence length="193" mass="22906">MKDLDQQEYLERQSHRLEFFEENYSLGPLDFVFPYHIWMGKVMRVDEEIVVYPSLKFYTRHKINLIWMHHRKFASLYSKEELRHRDACEERQFNYNLGLKGVALLLLANIRLGRQASRPLIVNLMLGYWGVYSLILSSFLGIRQVYDPKLDQMAQKIVANRNKVPPSQIFEGGQFDPLKVKVYKFDSIIAQLF</sequence>
<dbReference type="AlphaFoldDB" id="A0A7S3CJV5"/>
<keyword evidence="1" id="KW-0472">Membrane</keyword>
<reference evidence="2" key="1">
    <citation type="submission" date="2021-01" db="EMBL/GenBank/DDBJ databases">
        <authorList>
            <person name="Corre E."/>
            <person name="Pelletier E."/>
            <person name="Niang G."/>
            <person name="Scheremetjew M."/>
            <person name="Finn R."/>
            <person name="Kale V."/>
            <person name="Holt S."/>
            <person name="Cochrane G."/>
            <person name="Meng A."/>
            <person name="Brown T."/>
            <person name="Cohen L."/>
        </authorList>
    </citation>
    <scope>NUCLEOTIDE SEQUENCE</scope>
    <source>
        <strain evidence="2">Ras09</strain>
    </source>
</reference>
<feature type="transmembrane region" description="Helical" evidence="1">
    <location>
        <begin position="124"/>
        <end position="146"/>
    </location>
</feature>
<keyword evidence="1" id="KW-0812">Transmembrane</keyword>
<evidence type="ECO:0000313" key="2">
    <source>
        <dbReference type="EMBL" id="CAE0230096.1"/>
    </source>
</evidence>
<keyword evidence="1" id="KW-1133">Transmembrane helix</keyword>